<reference evidence="1 2" key="1">
    <citation type="journal article" date="2003" name="PLoS Biol.">
        <title>The genome sequence of Caenorhabditis briggsae: a platform for comparative genomics.</title>
        <authorList>
            <person name="Stein L.D."/>
            <person name="Bao Z."/>
            <person name="Blasiar D."/>
            <person name="Blumenthal T."/>
            <person name="Brent M.R."/>
            <person name="Chen N."/>
            <person name="Chinwalla A."/>
            <person name="Clarke L."/>
            <person name="Clee C."/>
            <person name="Coghlan A."/>
            <person name="Coulson A."/>
            <person name="D'Eustachio P."/>
            <person name="Fitch D.H."/>
            <person name="Fulton L.A."/>
            <person name="Fulton R.E."/>
            <person name="Griffiths-Jones S."/>
            <person name="Harris T.W."/>
            <person name="Hillier L.W."/>
            <person name="Kamath R."/>
            <person name="Kuwabara P.E."/>
            <person name="Mardis E.R."/>
            <person name="Marra M.A."/>
            <person name="Miner T.L."/>
            <person name="Minx P."/>
            <person name="Mullikin J.C."/>
            <person name="Plumb R.W."/>
            <person name="Rogers J."/>
            <person name="Schein J.E."/>
            <person name="Sohrmann M."/>
            <person name="Spieth J."/>
            <person name="Stajich J.E."/>
            <person name="Wei C."/>
            <person name="Willey D."/>
            <person name="Wilson R.K."/>
            <person name="Durbin R."/>
            <person name="Waterston R.H."/>
        </authorList>
    </citation>
    <scope>NUCLEOTIDE SEQUENCE [LARGE SCALE GENOMIC DNA]</scope>
    <source>
        <strain evidence="1 2">AF16</strain>
    </source>
</reference>
<proteinExistence type="predicted"/>
<dbReference type="Proteomes" id="UP000008549">
    <property type="component" value="Unassembled WGS sequence"/>
</dbReference>
<protein>
    <submittedName>
        <fullName evidence="1">Protein CBG25315</fullName>
    </submittedName>
</protein>
<dbReference type="GeneID" id="68916808"/>
<name>B6IH13_CAEBR</name>
<dbReference type="KEGG" id="cbr:CBG_25315"/>
<reference evidence="1 2" key="2">
    <citation type="journal article" date="2011" name="PLoS Genet.">
        <title>Caenorhabditis briggsae recombinant inbred line genotypes reveal inter-strain incompatibility and the evolution of recombination.</title>
        <authorList>
            <person name="Ross J.A."/>
            <person name="Koboldt D.C."/>
            <person name="Staisch J.E."/>
            <person name="Chamberlin H.M."/>
            <person name="Gupta B.P."/>
            <person name="Miller R.D."/>
            <person name="Baird S.E."/>
            <person name="Haag E.S."/>
        </authorList>
    </citation>
    <scope>NUCLEOTIDE SEQUENCE [LARGE SCALE GENOMIC DNA]</scope>
    <source>
        <strain evidence="1 2">AF16</strain>
    </source>
</reference>
<dbReference type="AlphaFoldDB" id="B6IH13"/>
<evidence type="ECO:0000313" key="1">
    <source>
        <dbReference type="EMBL" id="CAR99193.1"/>
    </source>
</evidence>
<dbReference type="InParanoid" id="B6IH13"/>
<sequence length="86" mass="9810">MYPTSINKGVNLVTNSRMGYCSTNKPLRYREVFSKVSSIRKPLPQLTSVYNSSCSPRNDTKSFSLQKPLSVPFLSHKDIRIQVRSE</sequence>
<organism evidence="1 2">
    <name type="scientific">Caenorhabditis briggsae</name>
    <dbReference type="NCBI Taxonomy" id="6238"/>
    <lineage>
        <taxon>Eukaryota</taxon>
        <taxon>Metazoa</taxon>
        <taxon>Ecdysozoa</taxon>
        <taxon>Nematoda</taxon>
        <taxon>Chromadorea</taxon>
        <taxon>Rhabditida</taxon>
        <taxon>Rhabditina</taxon>
        <taxon>Rhabditomorpha</taxon>
        <taxon>Rhabditoidea</taxon>
        <taxon>Rhabditidae</taxon>
        <taxon>Peloderinae</taxon>
        <taxon>Caenorhabditis</taxon>
    </lineage>
</organism>
<dbReference type="HOGENOM" id="CLU_2499908_0_0_1"/>
<evidence type="ECO:0000313" key="2">
    <source>
        <dbReference type="Proteomes" id="UP000008549"/>
    </source>
</evidence>
<dbReference type="EMBL" id="HE601064">
    <property type="protein sequence ID" value="CAR99193.1"/>
    <property type="molecule type" value="Genomic_DNA"/>
</dbReference>
<accession>B6IH13</accession>
<keyword evidence="2" id="KW-1185">Reference proteome</keyword>
<dbReference type="CTD" id="68916808"/>
<gene>
    <name evidence="1" type="ORF">CBG25315</name>
    <name evidence="1" type="ORF">CBG_25315</name>
</gene>
<dbReference type="RefSeq" id="XP_045098760.1">
    <property type="nucleotide sequence ID" value="XM_045235895.1"/>
</dbReference>